<dbReference type="AlphaFoldDB" id="U9SIE3"/>
<sequence length="159" mass="18247">MFSFKRHEGTADNNVLLIVIVDRTDYYFDEPWRKIMHQVFELIIRGKVSLLTEADPTAFNDPCDDKYRDTFKDRVKQKIILRSSTGILLPYGFKCSRALGTEKNGRYVVGIVVKVSSFDKSIEHKQIRGNSVSSSVNKLIEHRQTGSQEKLPPCHQSIN</sequence>
<dbReference type="VEuPathDB" id="FungiDB:RhiirFUN_025365"/>
<proteinExistence type="predicted"/>
<organism evidence="1">
    <name type="scientific">Rhizophagus irregularis (strain DAOM 181602 / DAOM 197198 / MUCL 43194)</name>
    <name type="common">Arbuscular mycorrhizal fungus</name>
    <name type="synonym">Glomus intraradices</name>
    <dbReference type="NCBI Taxonomy" id="747089"/>
    <lineage>
        <taxon>Eukaryota</taxon>
        <taxon>Fungi</taxon>
        <taxon>Fungi incertae sedis</taxon>
        <taxon>Mucoromycota</taxon>
        <taxon>Glomeromycotina</taxon>
        <taxon>Glomeromycetes</taxon>
        <taxon>Glomerales</taxon>
        <taxon>Glomeraceae</taxon>
        <taxon>Rhizophagus</taxon>
    </lineage>
</organism>
<gene>
    <name evidence="1" type="ORF">GLOINDRAFT_90340</name>
</gene>
<protein>
    <submittedName>
        <fullName evidence="1">Uncharacterized protein</fullName>
    </submittedName>
</protein>
<name>U9SIE3_RHIID</name>
<evidence type="ECO:0000313" key="1">
    <source>
        <dbReference type="EMBL" id="ERZ94851.1"/>
    </source>
</evidence>
<dbReference type="HOGENOM" id="CLU_1661747_0_0_1"/>
<reference evidence="1" key="1">
    <citation type="submission" date="2013-07" db="EMBL/GenBank/DDBJ databases">
        <title>The genome of an arbuscular mycorrhizal fungus provides insights into the evolution of the oldest plant symbiosis.</title>
        <authorList>
            <consortium name="DOE Joint Genome Institute"/>
            <person name="Tisserant E."/>
            <person name="Malbreil M."/>
            <person name="Kuo A."/>
            <person name="Kohler A."/>
            <person name="Symeonidi A."/>
            <person name="Balestrini R."/>
            <person name="Charron P."/>
            <person name="Duensing N."/>
            <person name="Frei-dit-Frey N."/>
            <person name="Gianinazzi-Pearson V."/>
            <person name="Gilbert B."/>
            <person name="Handa Y."/>
            <person name="Hijri M."/>
            <person name="Kaul R."/>
            <person name="Kawaguchi M."/>
            <person name="Krajinski F."/>
            <person name="Lammers P."/>
            <person name="Lapierre D."/>
            <person name="Masclaux F.G."/>
            <person name="Murat C."/>
            <person name="Morin E."/>
            <person name="Ndikumana S."/>
            <person name="Pagni M."/>
            <person name="Petitpierre D."/>
            <person name="Requena N."/>
            <person name="Rosikiewicz P."/>
            <person name="Riley R."/>
            <person name="Saito K."/>
            <person name="San Clemente H."/>
            <person name="Shapiro H."/>
            <person name="van Tuinen D."/>
            <person name="Becard G."/>
            <person name="Bonfante P."/>
            <person name="Paszkowski U."/>
            <person name="Shachar-Hill Y."/>
            <person name="Young J.P."/>
            <person name="Sanders I.R."/>
            <person name="Henrissat B."/>
            <person name="Rensing S.A."/>
            <person name="Grigoriev I.V."/>
            <person name="Corradi N."/>
            <person name="Roux C."/>
            <person name="Martin F."/>
        </authorList>
    </citation>
    <scope>NUCLEOTIDE SEQUENCE</scope>
    <source>
        <strain evidence="1">DAOM 197198</strain>
    </source>
</reference>
<dbReference type="EMBL" id="KI301699">
    <property type="protein sequence ID" value="ERZ94851.1"/>
    <property type="molecule type" value="Genomic_DNA"/>
</dbReference>
<accession>U9SIE3</accession>